<feature type="transmembrane region" description="Helical" evidence="6">
    <location>
        <begin position="262"/>
        <end position="284"/>
    </location>
</feature>
<evidence type="ECO:0000313" key="8">
    <source>
        <dbReference type="EMBL" id="RDU72108.1"/>
    </source>
</evidence>
<name>A0A3D8J3Q0_9HELI</name>
<evidence type="ECO:0000256" key="2">
    <source>
        <dbReference type="ARBA" id="ARBA00022475"/>
    </source>
</evidence>
<accession>A0A3D8J3Q0</accession>
<dbReference type="PANTHER" id="PTHR30294">
    <property type="entry name" value="MEMBRANE COMPONENT OF ABC TRANSPORTER YHHJ-RELATED"/>
    <property type="match status" value="1"/>
</dbReference>
<sequence>MIFFSTLKSEALRLLKNVSVLTVCILGPLAYFLLYPTPYENDVVRSQKIAIIDEDNTELSRSLAFFANSSSEVQVRGYATSLKNAQDLLERGEIFGILYIPKGFERDSFLQSSPTLSFLANSSYFLIYGSIVNGLYQATQELNPQIKIKQQILYGDYALKGSNHALQKDLLTLKSSPLFNSSLGYINYALAAVFVVILHQMLVVGMGIFGASYTYTPTSPALSLLFARMILFACICIPLFAFYFGFGFSYYGIHHHAKISDFWLFSLGFIFSILSFGNFIGTLVSKPYQATVLVLLSSLPLIFLLGFIWPLENIPSPIQTLVQFIPIFHGVNALLRLNEMGADFQSIFHYFKNLLSLGVLYLLLSYLVIILRTWDKKDFLSFCKKFTIQKLQNKQN</sequence>
<dbReference type="OrthoDB" id="9811522at2"/>
<evidence type="ECO:0000256" key="6">
    <source>
        <dbReference type="SAM" id="Phobius"/>
    </source>
</evidence>
<evidence type="ECO:0000256" key="4">
    <source>
        <dbReference type="ARBA" id="ARBA00022989"/>
    </source>
</evidence>
<dbReference type="InterPro" id="IPR013525">
    <property type="entry name" value="ABC2_TM"/>
</dbReference>
<dbReference type="Pfam" id="PF12698">
    <property type="entry name" value="ABC2_membrane_3"/>
    <property type="match status" value="1"/>
</dbReference>
<dbReference type="RefSeq" id="WP_115568738.1">
    <property type="nucleotide sequence ID" value="NZ_NXLV01000001.1"/>
</dbReference>
<feature type="transmembrane region" description="Helical" evidence="6">
    <location>
        <begin position="14"/>
        <end position="35"/>
    </location>
</feature>
<protein>
    <submittedName>
        <fullName evidence="8">ABC transporter permease</fullName>
    </submittedName>
</protein>
<feature type="transmembrane region" description="Helical" evidence="6">
    <location>
        <begin position="229"/>
        <end position="250"/>
    </location>
</feature>
<keyword evidence="5 6" id="KW-0472">Membrane</keyword>
<comment type="subcellular location">
    <subcellularLocation>
        <location evidence="1">Cell membrane</location>
        <topology evidence="1">Multi-pass membrane protein</topology>
    </subcellularLocation>
</comment>
<dbReference type="Proteomes" id="UP000257045">
    <property type="component" value="Unassembled WGS sequence"/>
</dbReference>
<dbReference type="Gene3D" id="3.40.1710.10">
    <property type="entry name" value="abc type-2 transporter like domain"/>
    <property type="match status" value="1"/>
</dbReference>
<proteinExistence type="predicted"/>
<evidence type="ECO:0000256" key="3">
    <source>
        <dbReference type="ARBA" id="ARBA00022692"/>
    </source>
</evidence>
<organism evidence="8 9">
    <name type="scientific">Helicobacter brantae</name>
    <dbReference type="NCBI Taxonomy" id="375927"/>
    <lineage>
        <taxon>Bacteria</taxon>
        <taxon>Pseudomonadati</taxon>
        <taxon>Campylobacterota</taxon>
        <taxon>Epsilonproteobacteria</taxon>
        <taxon>Campylobacterales</taxon>
        <taxon>Helicobacteraceae</taxon>
        <taxon>Helicobacter</taxon>
    </lineage>
</organism>
<keyword evidence="4 6" id="KW-1133">Transmembrane helix</keyword>
<keyword evidence="2" id="KW-1003">Cell membrane</keyword>
<dbReference type="PANTHER" id="PTHR30294:SF46">
    <property type="entry name" value="ABC TRANSPORTER PERMEASE"/>
    <property type="match status" value="1"/>
</dbReference>
<gene>
    <name evidence="8" type="ORF">CQA58_00445</name>
</gene>
<evidence type="ECO:0000256" key="1">
    <source>
        <dbReference type="ARBA" id="ARBA00004651"/>
    </source>
</evidence>
<dbReference type="GO" id="GO:0005886">
    <property type="term" value="C:plasma membrane"/>
    <property type="evidence" value="ECO:0007669"/>
    <property type="project" value="UniProtKB-SubCell"/>
</dbReference>
<comment type="caution">
    <text evidence="8">The sequence shown here is derived from an EMBL/GenBank/DDBJ whole genome shotgun (WGS) entry which is preliminary data.</text>
</comment>
<evidence type="ECO:0000256" key="5">
    <source>
        <dbReference type="ARBA" id="ARBA00023136"/>
    </source>
</evidence>
<feature type="transmembrane region" description="Helical" evidence="6">
    <location>
        <begin position="290"/>
        <end position="309"/>
    </location>
</feature>
<feature type="transmembrane region" description="Helical" evidence="6">
    <location>
        <begin position="185"/>
        <end position="209"/>
    </location>
</feature>
<feature type="domain" description="ABC-2 type transporter transmembrane" evidence="7">
    <location>
        <begin position="20"/>
        <end position="367"/>
    </location>
</feature>
<dbReference type="AlphaFoldDB" id="A0A3D8J3Q0"/>
<dbReference type="EMBL" id="NXLV01000001">
    <property type="protein sequence ID" value="RDU72108.1"/>
    <property type="molecule type" value="Genomic_DNA"/>
</dbReference>
<feature type="transmembrane region" description="Helical" evidence="6">
    <location>
        <begin position="350"/>
        <end position="371"/>
    </location>
</feature>
<dbReference type="InterPro" id="IPR051449">
    <property type="entry name" value="ABC-2_transporter_component"/>
</dbReference>
<reference evidence="8 9" key="1">
    <citation type="submission" date="2018-04" db="EMBL/GenBank/DDBJ databases">
        <title>Novel Campyloabacter and Helicobacter Species and Strains.</title>
        <authorList>
            <person name="Mannion A.J."/>
            <person name="Shen Z."/>
            <person name="Fox J.G."/>
        </authorList>
    </citation>
    <scope>NUCLEOTIDE SEQUENCE [LARGE SCALE GENOMIC DNA]</scope>
    <source>
        <strain evidence="8 9">MIT 04-9366</strain>
    </source>
</reference>
<keyword evidence="9" id="KW-1185">Reference proteome</keyword>
<evidence type="ECO:0000259" key="7">
    <source>
        <dbReference type="Pfam" id="PF12698"/>
    </source>
</evidence>
<evidence type="ECO:0000313" key="9">
    <source>
        <dbReference type="Proteomes" id="UP000257045"/>
    </source>
</evidence>
<dbReference type="GO" id="GO:0140359">
    <property type="term" value="F:ABC-type transporter activity"/>
    <property type="evidence" value="ECO:0007669"/>
    <property type="project" value="InterPro"/>
</dbReference>
<keyword evidence="3 6" id="KW-0812">Transmembrane</keyword>